<name>A0A6G0WKE3_9STRA</name>
<evidence type="ECO:0000313" key="1">
    <source>
        <dbReference type="EMBL" id="KAF0727706.1"/>
    </source>
</evidence>
<protein>
    <recommendedName>
        <fullName evidence="3">Condensation domain-containing protein</fullName>
    </recommendedName>
</protein>
<evidence type="ECO:0008006" key="3">
    <source>
        <dbReference type="Google" id="ProtNLM"/>
    </source>
</evidence>
<dbReference type="EMBL" id="VJMJ01000191">
    <property type="protein sequence ID" value="KAF0727706.1"/>
    <property type="molecule type" value="Genomic_DNA"/>
</dbReference>
<dbReference type="OrthoDB" id="10286288at2759"/>
<dbReference type="VEuPathDB" id="FungiDB:AeMF1_009177"/>
<reference evidence="1 2" key="1">
    <citation type="submission" date="2019-07" db="EMBL/GenBank/DDBJ databases">
        <title>Genomics analysis of Aphanomyces spp. identifies a new class of oomycete effector associated with host adaptation.</title>
        <authorList>
            <person name="Gaulin E."/>
        </authorList>
    </citation>
    <scope>NUCLEOTIDE SEQUENCE [LARGE SCALE GENOMIC DNA]</scope>
    <source>
        <strain evidence="1 2">ATCC 201684</strain>
    </source>
</reference>
<dbReference type="InterPro" id="IPR023213">
    <property type="entry name" value="CAT-like_dom_sf"/>
</dbReference>
<proteinExistence type="predicted"/>
<keyword evidence="2" id="KW-1185">Reference proteome</keyword>
<dbReference type="AlphaFoldDB" id="A0A6G0WKE3"/>
<dbReference type="SUPFAM" id="SSF52777">
    <property type="entry name" value="CoA-dependent acyltransferases"/>
    <property type="match status" value="1"/>
</dbReference>
<evidence type="ECO:0000313" key="2">
    <source>
        <dbReference type="Proteomes" id="UP000481153"/>
    </source>
</evidence>
<sequence length="178" mass="19432">MVPPEQTSASQITVGSPEVSSAVQLKARFGSKFSVRPVSSSQASTLLNVNSAVKHYVVDVRDNTLDVVCIASAFHKLAASRDVLRTTFFSTSEGVVQIVRQDDLQRVHQGVGMVVAKLEDFLQADMDRNFVFGEYWTRVTYVMTPSGVEHVVLTAHAALLDDKSMALLVADLLEYAQG</sequence>
<organism evidence="1 2">
    <name type="scientific">Aphanomyces euteiches</name>
    <dbReference type="NCBI Taxonomy" id="100861"/>
    <lineage>
        <taxon>Eukaryota</taxon>
        <taxon>Sar</taxon>
        <taxon>Stramenopiles</taxon>
        <taxon>Oomycota</taxon>
        <taxon>Saprolegniomycetes</taxon>
        <taxon>Saprolegniales</taxon>
        <taxon>Verrucalvaceae</taxon>
        <taxon>Aphanomyces</taxon>
    </lineage>
</organism>
<dbReference type="Proteomes" id="UP000481153">
    <property type="component" value="Unassembled WGS sequence"/>
</dbReference>
<comment type="caution">
    <text evidence="1">The sequence shown here is derived from an EMBL/GenBank/DDBJ whole genome shotgun (WGS) entry which is preliminary data.</text>
</comment>
<gene>
    <name evidence="1" type="ORF">Ae201684_014330</name>
</gene>
<dbReference type="Gene3D" id="3.30.559.10">
    <property type="entry name" value="Chloramphenicol acetyltransferase-like domain"/>
    <property type="match status" value="1"/>
</dbReference>
<accession>A0A6G0WKE3</accession>